<proteinExistence type="predicted"/>
<dbReference type="InterPro" id="IPR007295">
    <property type="entry name" value="DUF402"/>
</dbReference>
<evidence type="ECO:0000313" key="3">
    <source>
        <dbReference type="Proteomes" id="UP000292027"/>
    </source>
</evidence>
<dbReference type="RefSeq" id="WP_130445927.1">
    <property type="nucleotide sequence ID" value="NZ_SHKR01000013.1"/>
</dbReference>
<gene>
    <name evidence="2" type="ORF">EV645_4546</name>
</gene>
<name>A0A4Q7WUL2_9ACTN</name>
<accession>A0A4Q7WUL2</accession>
<keyword evidence="3" id="KW-1185">Reference proteome</keyword>
<dbReference type="Proteomes" id="UP000292027">
    <property type="component" value="Unassembled WGS sequence"/>
</dbReference>
<dbReference type="EMBL" id="SHKR01000013">
    <property type="protein sequence ID" value="RZU13693.1"/>
    <property type="molecule type" value="Genomic_DNA"/>
</dbReference>
<evidence type="ECO:0000259" key="1">
    <source>
        <dbReference type="Pfam" id="PF04167"/>
    </source>
</evidence>
<feature type="domain" description="DUF402" evidence="1">
    <location>
        <begin position="68"/>
        <end position="139"/>
    </location>
</feature>
<dbReference type="InterPro" id="IPR035930">
    <property type="entry name" value="FomD-like_sf"/>
</dbReference>
<comment type="caution">
    <text evidence="2">The sequence shown here is derived from an EMBL/GenBank/DDBJ whole genome shotgun (WGS) entry which is preliminary data.</text>
</comment>
<dbReference type="SUPFAM" id="SSF159234">
    <property type="entry name" value="FomD-like"/>
    <property type="match status" value="1"/>
</dbReference>
<organism evidence="2 3">
    <name type="scientific">Kribbella rubisoli</name>
    <dbReference type="NCBI Taxonomy" id="3075929"/>
    <lineage>
        <taxon>Bacteria</taxon>
        <taxon>Bacillati</taxon>
        <taxon>Actinomycetota</taxon>
        <taxon>Actinomycetes</taxon>
        <taxon>Propionibacteriales</taxon>
        <taxon>Kribbellaceae</taxon>
        <taxon>Kribbella</taxon>
    </lineage>
</organism>
<protein>
    <submittedName>
        <fullName evidence="2">Uncharacterized protein DUF402</fullName>
    </submittedName>
</protein>
<dbReference type="OrthoDB" id="2604282at2"/>
<dbReference type="Gene3D" id="2.40.380.10">
    <property type="entry name" value="FomD-like"/>
    <property type="match status" value="1"/>
</dbReference>
<dbReference type="Pfam" id="PF04167">
    <property type="entry name" value="DUF402"/>
    <property type="match status" value="1"/>
</dbReference>
<dbReference type="AlphaFoldDB" id="A0A4Q7WUL2"/>
<evidence type="ECO:0000313" key="2">
    <source>
        <dbReference type="EMBL" id="RZU13693.1"/>
    </source>
</evidence>
<sequence length="170" mass="18968">MDDIQVFHRSGQWCPGRRVGDVVAYDVKILPKYQVPGRPTVDRSYLLLNEGIQLTKPAVFEGPVEGWWYVDLVEIDHTDAGLVVRDLYVDLLIPPAANRYQLLDLDEFADALSTGQITPTQCATVLTQTQHFINHYLRGEAEGPIGESRAFPPAEVVALEQLPSLLEEPA</sequence>
<reference evidence="2 3" key="1">
    <citation type="journal article" date="2015" name="Stand. Genomic Sci.">
        <title>Genomic Encyclopedia of Bacterial and Archaeal Type Strains, Phase III: the genomes of soil and plant-associated and newly described type strains.</title>
        <authorList>
            <person name="Whitman W.B."/>
            <person name="Woyke T."/>
            <person name="Klenk H.P."/>
            <person name="Zhou Y."/>
            <person name="Lilburn T.G."/>
            <person name="Beck B.J."/>
            <person name="De Vos P."/>
            <person name="Vandamme P."/>
            <person name="Eisen J.A."/>
            <person name="Garrity G."/>
            <person name="Hugenholtz P."/>
            <person name="Kyrpides N.C."/>
        </authorList>
    </citation>
    <scope>NUCLEOTIDE SEQUENCE [LARGE SCALE GENOMIC DNA]</scope>
    <source>
        <strain evidence="2 3">VKM Ac-2540</strain>
    </source>
</reference>